<evidence type="ECO:0000313" key="1">
    <source>
        <dbReference type="EMBL" id="BCH36655.1"/>
    </source>
</evidence>
<dbReference type="EMBL" id="LC553710">
    <property type="protein sequence ID" value="BCH36655.1"/>
    <property type="molecule type" value="Genomic_RNA"/>
</dbReference>
<accession>A0A7I8D093</accession>
<dbReference type="Proteomes" id="UP001256446">
    <property type="component" value="Genome"/>
</dbReference>
<organism evidence="1 2">
    <name type="scientific">Magnaporthe oryzae narnavirus 1</name>
    <dbReference type="NCBI Taxonomy" id="2737030"/>
    <lineage>
        <taxon>Viruses</taxon>
        <taxon>Riboviria</taxon>
        <taxon>Orthornavirae</taxon>
        <taxon>Lenarviricota</taxon>
        <taxon>Amabiliviricetes</taxon>
        <taxon>Wolframvirales</taxon>
        <taxon>Splipalmiviridae</taxon>
        <taxon>Delepalmivirus</taxon>
        <taxon>Delepalmivirus magnaporthae</taxon>
    </lineage>
</organism>
<evidence type="ECO:0000313" key="2">
    <source>
        <dbReference type="Proteomes" id="UP001256446"/>
    </source>
</evidence>
<protein>
    <submittedName>
        <fullName evidence="1">Uncharacterized protein</fullName>
    </submittedName>
</protein>
<reference evidence="1 2" key="1">
    <citation type="submission" date="2020-06" db="EMBL/GenBank/DDBJ databases">
        <title>Discovery of novel viral sequences from mycovirus by FLDS-based high quality screening.</title>
        <authorList>
            <person name="Urayama S."/>
            <person name="Yaguchi T."/>
            <person name="Hagiwara D."/>
            <person name="Chiba Y."/>
        </authorList>
    </citation>
    <scope>NUCLEOTIDE SEQUENCE [LARGE SCALE GENOMIC DNA]</scope>
    <source>
        <strain evidence="1 2">J-YC</strain>
    </source>
</reference>
<name>A0A7I8D093_9VIRU</name>
<sequence>MLVNVSLFDKLEQQYDDNFVTFSSSLEEHYDQILNLDDRLESTYSQTVAKLKMSLPPDKLLAADQNRNLHVIKSVVGDDEYTTTDSISLGPALIGFGPIINGIKLSEKDAGISKYIGNYAEGWVINPPNAEATFEATHRRHARSGVPFTLDMVKLKYLSPVRKQSPSWELDLESKLEHLAEIASWTDRSWFTYDFHQCSLLLANAIFDFEDARTFPYLFKTEGGCGGAPPYGNLDTVYSALFHYTRGRSRRGIMGVMEEAVAVNTGTLSPKDTFFLRNSHLANMGDSVWLKYESAYRTLLDQGMLGRSEAEDLLREQETQVLPDYIKNLGVEIEPHAYTVGASLSALRKEGLIMSEMDVKAALDNRARERAILGDEPIGLLNKRLKEEATAFRGRHLKILSQISDTDPAIRADLRARGMLMPETPGTEFRELCTAYYSMRTEEYSRYSSLYYTDTIRVFKTSDILAYVEGPESAVKQDFAVTSSFPERWTRKFLEENSEERARRGRVHEWFNSAPLSELLYKPLPPGVGTDDDRIARSVLDVIDQVNHEDGVDLVITLLFSGDRQLARITSNQVKGNTKKAYRILSFDRSAYVQICLAGLQERNWLSASGKLRKRDIWKELRPPGSRMYYYNYILKQMWPFPPSVCEQVKDIVRIGSLTDKALVHVEYDYPNMERGLDMIRLNPVTGTVEEYGGGYLERRTLRSFGPHCWAKEELDTIYSWPDFEIVRSRRHYPWKGRVREHRILGFDPVRPRSYSFVRAWREQNSTQYIRRPESIRRNSSIDSALSKATVNGWS</sequence>
<keyword evidence="2" id="KW-1185">Reference proteome</keyword>
<proteinExistence type="predicted"/>